<dbReference type="Gene3D" id="1.20.120.1460">
    <property type="match status" value="1"/>
</dbReference>
<comment type="caution">
    <text evidence="5">The sequence shown here is derived from an EMBL/GenBank/DDBJ whole genome shotgun (WGS) entry which is preliminary data.</text>
</comment>
<evidence type="ECO:0000256" key="2">
    <source>
        <dbReference type="ARBA" id="ARBA00022857"/>
    </source>
</evidence>
<protein>
    <submittedName>
        <fullName evidence="5">tRNA-dihydrouridine(20/20a) synthase (DusA-like U20-specific dihydrouridine synthase) (U20-specific Dus) (tRNA-dihydrouridine synthase 2)</fullName>
    </submittedName>
</protein>
<accession>A0ABP0MZG5</accession>
<organism evidence="5 6">
    <name type="scientific">Durusdinium trenchii</name>
    <dbReference type="NCBI Taxonomy" id="1381693"/>
    <lineage>
        <taxon>Eukaryota</taxon>
        <taxon>Sar</taxon>
        <taxon>Alveolata</taxon>
        <taxon>Dinophyceae</taxon>
        <taxon>Suessiales</taxon>
        <taxon>Symbiodiniaceae</taxon>
        <taxon>Durusdinium</taxon>
    </lineage>
</organism>
<feature type="domain" description="DUS-like FMN-binding" evidence="4">
    <location>
        <begin position="31"/>
        <end position="138"/>
    </location>
</feature>
<dbReference type="Gene3D" id="3.20.20.70">
    <property type="entry name" value="Aldolase class I"/>
    <property type="match status" value="1"/>
</dbReference>
<dbReference type="SUPFAM" id="SSF51395">
    <property type="entry name" value="FMN-linked oxidoreductases"/>
    <property type="match status" value="1"/>
</dbReference>
<keyword evidence="2" id="KW-0521">NADP</keyword>
<dbReference type="InterPro" id="IPR004653">
    <property type="entry name" value="DusA"/>
</dbReference>
<dbReference type="PANTHER" id="PTHR42907:SF1">
    <property type="entry name" value="FMN-LINKED OXIDOREDUCTASES SUPERFAMILY PROTEIN"/>
    <property type="match status" value="1"/>
</dbReference>
<dbReference type="PANTHER" id="PTHR42907">
    <property type="entry name" value="FMN-LINKED OXIDOREDUCTASES SUPERFAMILY PROTEIN"/>
    <property type="match status" value="1"/>
</dbReference>
<dbReference type="EMBL" id="CAXAMM010025413">
    <property type="protein sequence ID" value="CAK9056910.1"/>
    <property type="molecule type" value="Genomic_DNA"/>
</dbReference>
<evidence type="ECO:0000313" key="5">
    <source>
        <dbReference type="EMBL" id="CAK9056910.1"/>
    </source>
</evidence>
<dbReference type="Proteomes" id="UP001642464">
    <property type="component" value="Unassembled WGS sequence"/>
</dbReference>
<keyword evidence="6" id="KW-1185">Reference proteome</keyword>
<reference evidence="5 6" key="1">
    <citation type="submission" date="2024-02" db="EMBL/GenBank/DDBJ databases">
        <authorList>
            <person name="Chen Y."/>
            <person name="Shah S."/>
            <person name="Dougan E. K."/>
            <person name="Thang M."/>
            <person name="Chan C."/>
        </authorList>
    </citation>
    <scope>NUCLEOTIDE SEQUENCE [LARGE SCALE GENOMIC DNA]</scope>
</reference>
<dbReference type="Pfam" id="PF01207">
    <property type="entry name" value="Dus"/>
    <property type="match status" value="1"/>
</dbReference>
<keyword evidence="1" id="KW-0820">tRNA-binding</keyword>
<evidence type="ECO:0000256" key="1">
    <source>
        <dbReference type="ARBA" id="ARBA00022555"/>
    </source>
</evidence>
<name>A0ABP0MZG5_9DINO</name>
<dbReference type="InterPro" id="IPR013785">
    <property type="entry name" value="Aldolase_TIM"/>
</dbReference>
<proteinExistence type="predicted"/>
<evidence type="ECO:0000256" key="3">
    <source>
        <dbReference type="ARBA" id="ARBA00022884"/>
    </source>
</evidence>
<keyword evidence="3" id="KW-0694">RNA-binding</keyword>
<evidence type="ECO:0000259" key="4">
    <source>
        <dbReference type="Pfam" id="PF01207"/>
    </source>
</evidence>
<feature type="non-terminal residue" evidence="5">
    <location>
        <position position="168"/>
    </location>
</feature>
<evidence type="ECO:0000313" key="6">
    <source>
        <dbReference type="Proteomes" id="UP001642464"/>
    </source>
</evidence>
<gene>
    <name evidence="5" type="ORF">SCF082_LOCUS30611</name>
</gene>
<sequence>MRLGDVAPPDRSVQAGLPRSIRLGTDLADFVEELQRERPELELTLNGGICSLEEIEETRAKGLEVMVGRWAVQQPWAFADESARARGRGAILQDYLAYARRELQEHREDHLSILADPLRNLFAGVKKSGEYRRVLSEALSSSPREGGWDRFQTAFATALSHLPESAFE</sequence>
<dbReference type="InterPro" id="IPR035587">
    <property type="entry name" value="DUS-like_FMN-bd"/>
</dbReference>